<sequence>MTDPAATTRTLDAFIAGLPKAELHVHQVGSASPRIVAQLAERHPGTVPADPEALVDYFRFDDFAHFIAIYLSVVELVETAEDVRLLTYEVAREMAGQQVRYAELTVTPYLSVGEKLPAEAFLEAIEDARTSAERDFGVRLRWIFDIPADFGIPAAEATASIALDHDVPGLVGFGIGGSEEGFPRSMFRDQFDRARAHGLGSVPHAGETTGPATVWDAIETLGAQRIEHGISAAQDPDLMAYLAENDITLDVCPTSNVALKVVDDLASHPLPTLVAAGVPVSINTDDPPMFGTDLNGEYAVAARLLDLDETGLARLARAAVDGAFIDETTKTTLRGEIDAYTSEWDVRT</sequence>
<feature type="domain" description="Adenosine deaminase" evidence="6">
    <location>
        <begin position="19"/>
        <end position="339"/>
    </location>
</feature>
<evidence type="ECO:0000256" key="5">
    <source>
        <dbReference type="ARBA" id="ARBA00022833"/>
    </source>
</evidence>
<dbReference type="STRING" id="1036181.SAMN05421756_101584"/>
<dbReference type="NCBIfam" id="TIGR01430">
    <property type="entry name" value="aden_deam"/>
    <property type="match status" value="1"/>
</dbReference>
<dbReference type="GO" id="GO:0046872">
    <property type="term" value="F:metal ion binding"/>
    <property type="evidence" value="ECO:0007669"/>
    <property type="project" value="UniProtKB-KW"/>
</dbReference>
<dbReference type="GO" id="GO:0016814">
    <property type="term" value="F:hydrolase activity, acting on carbon-nitrogen (but not peptide) bonds, in cyclic amidines"/>
    <property type="evidence" value="ECO:0007669"/>
    <property type="project" value="UniProtKB-ARBA"/>
</dbReference>
<dbReference type="SUPFAM" id="SSF51556">
    <property type="entry name" value="Metallo-dependent hydrolases"/>
    <property type="match status" value="1"/>
</dbReference>
<evidence type="ECO:0000256" key="3">
    <source>
        <dbReference type="ARBA" id="ARBA00022723"/>
    </source>
</evidence>
<protein>
    <submittedName>
        <fullName evidence="7">Aminodeoxyfutalosine deaminase</fullName>
    </submittedName>
</protein>
<evidence type="ECO:0000313" key="8">
    <source>
        <dbReference type="Proteomes" id="UP000198504"/>
    </source>
</evidence>
<dbReference type="EMBL" id="FOFA01000001">
    <property type="protein sequence ID" value="SEP75240.1"/>
    <property type="molecule type" value="Genomic_DNA"/>
</dbReference>
<name>A0A1H9AEX1_9ACTN</name>
<keyword evidence="5" id="KW-0862">Zinc</keyword>
<dbReference type="InterPro" id="IPR006650">
    <property type="entry name" value="A/AMP_deam_AS"/>
</dbReference>
<organism evidence="7 8">
    <name type="scientific">Microlunatus flavus</name>
    <dbReference type="NCBI Taxonomy" id="1036181"/>
    <lineage>
        <taxon>Bacteria</taxon>
        <taxon>Bacillati</taxon>
        <taxon>Actinomycetota</taxon>
        <taxon>Actinomycetes</taxon>
        <taxon>Propionibacteriales</taxon>
        <taxon>Propionibacteriaceae</taxon>
        <taxon>Microlunatus</taxon>
    </lineage>
</organism>
<dbReference type="RefSeq" id="WP_091177580.1">
    <property type="nucleotide sequence ID" value="NZ_FOFA01000001.1"/>
</dbReference>
<evidence type="ECO:0000313" key="7">
    <source>
        <dbReference type="EMBL" id="SEP75240.1"/>
    </source>
</evidence>
<dbReference type="AlphaFoldDB" id="A0A1H9AEX1"/>
<reference evidence="8" key="1">
    <citation type="submission" date="2016-10" db="EMBL/GenBank/DDBJ databases">
        <authorList>
            <person name="Varghese N."/>
            <person name="Submissions S."/>
        </authorList>
    </citation>
    <scope>NUCLEOTIDE SEQUENCE [LARGE SCALE GENOMIC DNA]</scope>
    <source>
        <strain evidence="8">CGMCC 4.6856</strain>
    </source>
</reference>
<evidence type="ECO:0000256" key="1">
    <source>
        <dbReference type="ARBA" id="ARBA00001947"/>
    </source>
</evidence>
<evidence type="ECO:0000256" key="2">
    <source>
        <dbReference type="ARBA" id="ARBA00006676"/>
    </source>
</evidence>
<dbReference type="Pfam" id="PF00962">
    <property type="entry name" value="A_deaminase"/>
    <property type="match status" value="1"/>
</dbReference>
<evidence type="ECO:0000259" key="6">
    <source>
        <dbReference type="Pfam" id="PF00962"/>
    </source>
</evidence>
<keyword evidence="3" id="KW-0479">Metal-binding</keyword>
<dbReference type="InterPro" id="IPR001365">
    <property type="entry name" value="A_deaminase_dom"/>
</dbReference>
<comment type="cofactor">
    <cofactor evidence="1">
        <name>Zn(2+)</name>
        <dbReference type="ChEBI" id="CHEBI:29105"/>
    </cofactor>
</comment>
<dbReference type="PROSITE" id="PS00485">
    <property type="entry name" value="A_DEAMINASE"/>
    <property type="match status" value="1"/>
</dbReference>
<proteinExistence type="inferred from homology"/>
<keyword evidence="4" id="KW-0378">Hydrolase</keyword>
<keyword evidence="8" id="KW-1185">Reference proteome</keyword>
<evidence type="ECO:0000256" key="4">
    <source>
        <dbReference type="ARBA" id="ARBA00022801"/>
    </source>
</evidence>
<comment type="similarity">
    <text evidence="2">Belongs to the metallo-dependent hydrolases superfamily. Adenosine and AMP deaminases family.</text>
</comment>
<dbReference type="InterPro" id="IPR032466">
    <property type="entry name" value="Metal_Hydrolase"/>
</dbReference>
<dbReference type="PANTHER" id="PTHR43114">
    <property type="entry name" value="ADENINE DEAMINASE"/>
    <property type="match status" value="1"/>
</dbReference>
<dbReference type="PANTHER" id="PTHR43114:SF6">
    <property type="entry name" value="ADENINE DEAMINASE"/>
    <property type="match status" value="1"/>
</dbReference>
<gene>
    <name evidence="7" type="ORF">SAMN05421756_101584</name>
</gene>
<dbReference type="InterPro" id="IPR006330">
    <property type="entry name" value="Ado/ade_deaminase"/>
</dbReference>
<dbReference type="GO" id="GO:0009168">
    <property type="term" value="P:purine ribonucleoside monophosphate biosynthetic process"/>
    <property type="evidence" value="ECO:0007669"/>
    <property type="project" value="InterPro"/>
</dbReference>
<dbReference type="OrthoDB" id="105475at2"/>
<dbReference type="Proteomes" id="UP000198504">
    <property type="component" value="Unassembled WGS sequence"/>
</dbReference>
<dbReference type="Gene3D" id="3.20.20.140">
    <property type="entry name" value="Metal-dependent hydrolases"/>
    <property type="match status" value="1"/>
</dbReference>
<dbReference type="GO" id="GO:0019239">
    <property type="term" value="F:deaminase activity"/>
    <property type="evidence" value="ECO:0007669"/>
    <property type="project" value="InterPro"/>
</dbReference>
<accession>A0A1H9AEX1</accession>
<dbReference type="NCBIfam" id="NF006854">
    <property type="entry name" value="PRK09358.3-1"/>
    <property type="match status" value="1"/>
</dbReference>